<dbReference type="GO" id="GO:0016787">
    <property type="term" value="F:hydrolase activity"/>
    <property type="evidence" value="ECO:0007669"/>
    <property type="project" value="InterPro"/>
</dbReference>
<evidence type="ECO:0000259" key="1">
    <source>
        <dbReference type="Pfam" id="PF00149"/>
    </source>
</evidence>
<dbReference type="InterPro" id="IPR051158">
    <property type="entry name" value="Metallophosphoesterase_sf"/>
</dbReference>
<dbReference type="InterPro" id="IPR004843">
    <property type="entry name" value="Calcineurin-like_PHP"/>
</dbReference>
<name>A0A5B9VZS8_9BACT</name>
<dbReference type="RefSeq" id="WP_148593413.1">
    <property type="nucleotide sequence ID" value="NZ_CP042997.1"/>
</dbReference>
<sequence>MEIWAIADLHLSFARPDRRERYAARWRDHADRIEANWRATVGPRDLVLLPGDLSMGRNHREIQPDLAWIARLPGRKVLSAGNHDTWWNGVDKVRPMMRPSIRAVGGDALEVDGVIVCGTRGAPAPAGDDPPESRAAAAHELGELERALEMAATLRQSPSQPVYLLWHYPPFDSYGRPGPWVDRIEQAGVSVCVYGHLHTEGQWSRAVQGNVGGVRYYCVAADAVGFRPLRVGQIPHS</sequence>
<protein>
    <submittedName>
        <fullName evidence="2">Calcineurin-like phosphoesterase</fullName>
    </submittedName>
</protein>
<dbReference type="Pfam" id="PF00149">
    <property type="entry name" value="Metallophos"/>
    <property type="match status" value="1"/>
</dbReference>
<dbReference type="Proteomes" id="UP000324233">
    <property type="component" value="Chromosome"/>
</dbReference>
<dbReference type="OrthoDB" id="8610138at2"/>
<reference evidence="2 3" key="1">
    <citation type="submission" date="2019-08" db="EMBL/GenBank/DDBJ databases">
        <title>Deep-cultivation of Planctomycetes and their phenomic and genomic characterization uncovers novel biology.</title>
        <authorList>
            <person name="Wiegand S."/>
            <person name="Jogler M."/>
            <person name="Boedeker C."/>
            <person name="Pinto D."/>
            <person name="Vollmers J."/>
            <person name="Rivas-Marin E."/>
            <person name="Kohn T."/>
            <person name="Peeters S.H."/>
            <person name="Heuer A."/>
            <person name="Rast P."/>
            <person name="Oberbeckmann S."/>
            <person name="Bunk B."/>
            <person name="Jeske O."/>
            <person name="Meyerdierks A."/>
            <person name="Storesund J.E."/>
            <person name="Kallscheuer N."/>
            <person name="Luecker S."/>
            <person name="Lage O.M."/>
            <person name="Pohl T."/>
            <person name="Merkel B.J."/>
            <person name="Hornburger P."/>
            <person name="Mueller R.-W."/>
            <person name="Bruemmer F."/>
            <person name="Labrenz M."/>
            <person name="Spormann A.M."/>
            <person name="Op den Camp H."/>
            <person name="Overmann J."/>
            <person name="Amann R."/>
            <person name="Jetten M.S.M."/>
            <person name="Mascher T."/>
            <person name="Medema M.H."/>
            <person name="Devos D.P."/>
            <person name="Kaster A.-K."/>
            <person name="Ovreas L."/>
            <person name="Rohde M."/>
            <person name="Galperin M.Y."/>
            <person name="Jogler C."/>
        </authorList>
    </citation>
    <scope>NUCLEOTIDE SEQUENCE [LARGE SCALE GENOMIC DNA]</scope>
    <source>
        <strain evidence="2 3">OJF2</strain>
    </source>
</reference>
<dbReference type="PANTHER" id="PTHR31302">
    <property type="entry name" value="TRANSMEMBRANE PROTEIN WITH METALLOPHOSPHOESTERASE DOMAIN-RELATED"/>
    <property type="match status" value="1"/>
</dbReference>
<evidence type="ECO:0000313" key="3">
    <source>
        <dbReference type="Proteomes" id="UP000324233"/>
    </source>
</evidence>
<accession>A0A5B9VZS8</accession>
<dbReference type="AlphaFoldDB" id="A0A5B9VZS8"/>
<proteinExistence type="predicted"/>
<dbReference type="SUPFAM" id="SSF56300">
    <property type="entry name" value="Metallo-dependent phosphatases"/>
    <property type="match status" value="1"/>
</dbReference>
<feature type="domain" description="Calcineurin-like phosphoesterase" evidence="1">
    <location>
        <begin position="1"/>
        <end position="199"/>
    </location>
</feature>
<dbReference type="InterPro" id="IPR029052">
    <property type="entry name" value="Metallo-depent_PP-like"/>
</dbReference>
<organism evidence="2 3">
    <name type="scientific">Aquisphaera giovannonii</name>
    <dbReference type="NCBI Taxonomy" id="406548"/>
    <lineage>
        <taxon>Bacteria</taxon>
        <taxon>Pseudomonadati</taxon>
        <taxon>Planctomycetota</taxon>
        <taxon>Planctomycetia</taxon>
        <taxon>Isosphaerales</taxon>
        <taxon>Isosphaeraceae</taxon>
        <taxon>Aquisphaera</taxon>
    </lineage>
</organism>
<dbReference type="Gene3D" id="3.60.21.10">
    <property type="match status" value="1"/>
</dbReference>
<keyword evidence="3" id="KW-1185">Reference proteome</keyword>
<dbReference type="EMBL" id="CP042997">
    <property type="protein sequence ID" value="QEH33499.1"/>
    <property type="molecule type" value="Genomic_DNA"/>
</dbReference>
<dbReference type="KEGG" id="agv:OJF2_20010"/>
<gene>
    <name evidence="2" type="ORF">OJF2_20010</name>
</gene>
<evidence type="ECO:0000313" key="2">
    <source>
        <dbReference type="EMBL" id="QEH33499.1"/>
    </source>
</evidence>
<dbReference type="PANTHER" id="PTHR31302:SF22">
    <property type="entry name" value="PHOSPHOESTERASE"/>
    <property type="match status" value="1"/>
</dbReference>